<dbReference type="EMBL" id="CAACVG010008037">
    <property type="protein sequence ID" value="VEN48159.1"/>
    <property type="molecule type" value="Genomic_DNA"/>
</dbReference>
<evidence type="ECO:0000259" key="8">
    <source>
        <dbReference type="Pfam" id="PF00501"/>
    </source>
</evidence>
<keyword evidence="5" id="KW-0067">ATP-binding</keyword>
<protein>
    <recommendedName>
        <fullName evidence="7">long-chain-fatty-acid--CoA ligase</fullName>
        <ecNumber evidence="7">6.2.1.3</ecNumber>
    </recommendedName>
</protein>
<evidence type="ECO:0000256" key="4">
    <source>
        <dbReference type="ARBA" id="ARBA00022832"/>
    </source>
</evidence>
<keyword evidence="4" id="KW-0443">Lipid metabolism</keyword>
<comment type="catalytic activity">
    <reaction evidence="6">
        <text>a long-chain fatty acid + ATP + CoA = a long-chain fatty acyl-CoA + AMP + diphosphate</text>
        <dbReference type="Rhea" id="RHEA:15421"/>
        <dbReference type="ChEBI" id="CHEBI:30616"/>
        <dbReference type="ChEBI" id="CHEBI:33019"/>
        <dbReference type="ChEBI" id="CHEBI:57287"/>
        <dbReference type="ChEBI" id="CHEBI:57560"/>
        <dbReference type="ChEBI" id="CHEBI:83139"/>
        <dbReference type="ChEBI" id="CHEBI:456215"/>
        <dbReference type="EC" id="6.2.1.3"/>
    </reaction>
    <physiologicalReaction direction="left-to-right" evidence="6">
        <dbReference type="Rhea" id="RHEA:15422"/>
    </physiologicalReaction>
</comment>
<evidence type="ECO:0000256" key="1">
    <source>
        <dbReference type="ARBA" id="ARBA00006432"/>
    </source>
</evidence>
<dbReference type="GO" id="GO:0005886">
    <property type="term" value="C:plasma membrane"/>
    <property type="evidence" value="ECO:0007669"/>
    <property type="project" value="TreeGrafter"/>
</dbReference>
<evidence type="ECO:0000256" key="7">
    <source>
        <dbReference type="ARBA" id="ARBA00026121"/>
    </source>
</evidence>
<evidence type="ECO:0000313" key="9">
    <source>
        <dbReference type="EMBL" id="VEN48159.1"/>
    </source>
</evidence>
<dbReference type="AlphaFoldDB" id="A0A653CK41"/>
<comment type="similarity">
    <text evidence="1">Belongs to the ATP-dependent AMP-binding enzyme family.</text>
</comment>
<dbReference type="FunFam" id="3.40.50.12780:FF:000026">
    <property type="entry name" value="Uncharacterized protein, isoform B"/>
    <property type="match status" value="1"/>
</dbReference>
<dbReference type="Proteomes" id="UP000410492">
    <property type="component" value="Unassembled WGS sequence"/>
</dbReference>
<dbReference type="GO" id="GO:0035336">
    <property type="term" value="P:long-chain fatty-acyl-CoA metabolic process"/>
    <property type="evidence" value="ECO:0007669"/>
    <property type="project" value="TreeGrafter"/>
</dbReference>
<dbReference type="GO" id="GO:0005524">
    <property type="term" value="F:ATP binding"/>
    <property type="evidence" value="ECO:0007669"/>
    <property type="project" value="UniProtKB-KW"/>
</dbReference>
<dbReference type="PANTHER" id="PTHR43272">
    <property type="entry name" value="LONG-CHAIN-FATTY-ACID--COA LIGASE"/>
    <property type="match status" value="1"/>
</dbReference>
<dbReference type="GO" id="GO:0005811">
    <property type="term" value="C:lipid droplet"/>
    <property type="evidence" value="ECO:0007669"/>
    <property type="project" value="TreeGrafter"/>
</dbReference>
<feature type="domain" description="AMP-dependent synthetase/ligase" evidence="8">
    <location>
        <begin position="118"/>
        <end position="529"/>
    </location>
</feature>
<dbReference type="PANTHER" id="PTHR43272:SF83">
    <property type="entry name" value="ACYL-COA SYNTHETASE LONG-CHAIN, ISOFORM J"/>
    <property type="match status" value="1"/>
</dbReference>
<dbReference type="Pfam" id="PF00501">
    <property type="entry name" value="AMP-binding"/>
    <property type="match status" value="1"/>
</dbReference>
<organism evidence="9 10">
    <name type="scientific">Callosobruchus maculatus</name>
    <name type="common">Southern cowpea weevil</name>
    <name type="synonym">Pulse bruchid</name>
    <dbReference type="NCBI Taxonomy" id="64391"/>
    <lineage>
        <taxon>Eukaryota</taxon>
        <taxon>Metazoa</taxon>
        <taxon>Ecdysozoa</taxon>
        <taxon>Arthropoda</taxon>
        <taxon>Hexapoda</taxon>
        <taxon>Insecta</taxon>
        <taxon>Pterygota</taxon>
        <taxon>Neoptera</taxon>
        <taxon>Endopterygota</taxon>
        <taxon>Coleoptera</taxon>
        <taxon>Polyphaga</taxon>
        <taxon>Cucujiformia</taxon>
        <taxon>Chrysomeloidea</taxon>
        <taxon>Chrysomelidae</taxon>
        <taxon>Bruchinae</taxon>
        <taxon>Bruchini</taxon>
        <taxon>Callosobruchus</taxon>
    </lineage>
</organism>
<proteinExistence type="inferred from homology"/>
<evidence type="ECO:0000256" key="3">
    <source>
        <dbReference type="ARBA" id="ARBA00022741"/>
    </source>
</evidence>
<dbReference type="InterPro" id="IPR000873">
    <property type="entry name" value="AMP-dep_synth/lig_dom"/>
</dbReference>
<name>A0A653CK41_CALMS</name>
<dbReference type="OrthoDB" id="1700726at2759"/>
<dbReference type="InterPro" id="IPR042099">
    <property type="entry name" value="ANL_N_sf"/>
</dbReference>
<reference evidence="9 10" key="1">
    <citation type="submission" date="2019-01" db="EMBL/GenBank/DDBJ databases">
        <authorList>
            <person name="Sayadi A."/>
        </authorList>
    </citation>
    <scope>NUCLEOTIDE SEQUENCE [LARGE SCALE GENOMIC DNA]</scope>
</reference>
<accession>A0A653CK41</accession>
<dbReference type="SUPFAM" id="SSF56801">
    <property type="entry name" value="Acetyl-CoA synthetase-like"/>
    <property type="match status" value="1"/>
</dbReference>
<evidence type="ECO:0000256" key="2">
    <source>
        <dbReference type="ARBA" id="ARBA00022598"/>
    </source>
</evidence>
<evidence type="ECO:0000256" key="6">
    <source>
        <dbReference type="ARBA" id="ARBA00024484"/>
    </source>
</evidence>
<dbReference type="Gene3D" id="3.40.50.12780">
    <property type="entry name" value="N-terminal domain of ligase-like"/>
    <property type="match status" value="1"/>
</dbReference>
<dbReference type="EC" id="6.2.1.3" evidence="7"/>
<evidence type="ECO:0000256" key="5">
    <source>
        <dbReference type="ARBA" id="ARBA00022840"/>
    </source>
</evidence>
<dbReference type="GO" id="GO:0030182">
    <property type="term" value="P:neuron differentiation"/>
    <property type="evidence" value="ECO:0007669"/>
    <property type="project" value="TreeGrafter"/>
</dbReference>
<dbReference type="InterPro" id="IPR020845">
    <property type="entry name" value="AMP-binding_CS"/>
</dbReference>
<keyword evidence="10" id="KW-1185">Reference proteome</keyword>
<gene>
    <name evidence="9" type="ORF">CALMAC_LOCUS9721</name>
</gene>
<dbReference type="PROSITE" id="PS00455">
    <property type="entry name" value="AMP_BINDING"/>
    <property type="match status" value="1"/>
</dbReference>
<dbReference type="InterPro" id="IPR045851">
    <property type="entry name" value="AMP-bd_C_sf"/>
</dbReference>
<sequence length="708" mass="79779">MEGIAFNFALSSLKVISFVLDVITFPIYFILDNPLEARRKAKEVRATVIDRGPNYITYRGKQQPTEFHIELLKNGIDTMAKMLDYCSKKRKNGKCLGTREVLAEEDEIQPNGKVYKKFVLGDYKWQTYEEVNTLATNFGRGLRELGIESRKNVAIFSETRAEWMIAAHGLFKQNIPLVTIYATLGDEAIAHAINETEVTTVITSFELLLKFKQILSLTPQIKTIIYIEDQLKKLDDTNGFKNGINIIKFKDVIEKGKNSNVGEQAPTKDDIAIIMYTSGSTGIPKGVILQHKNLIATFKSFCDLTRMIDGDVMMGYLPLAHVFELLVESVCMALGVPVGYSGPLTLIDSASKIKKGSKGDATVLRPTYMSAVPLILDRIAKGIHDKVENMNFITRLLFRFAFEYKLRWQKMHFSTPLVDRIVFSKVQKIIGGRLRMIISGGAPLTAETQEQIKTCMCITLLQGYGLTETTAAAACQDEYDNTFGRIGAPLNGIDIKLVNWEEGNYLVTDKPNPRGEIVVGGDNISIGYYKLPEKTKEDFYEENGRRWFKTGDIGEVDSDGSFRIIDRKKDLVKLQAGEYISLGKVESSLKTLPLVENLCVYGDSTKNFCVALVVPRLDELPKFAERLGITGMSFEELCDDEQVRKAVTEALAEHGRKCKLHRFEIPTVVKLISEIWDPESGLVTAAFKLKRKDIQERYRNEIKRMYSS</sequence>
<dbReference type="GO" id="GO:0005783">
    <property type="term" value="C:endoplasmic reticulum"/>
    <property type="evidence" value="ECO:0007669"/>
    <property type="project" value="TreeGrafter"/>
</dbReference>
<keyword evidence="2" id="KW-0436">Ligase</keyword>
<evidence type="ECO:0000313" key="10">
    <source>
        <dbReference type="Proteomes" id="UP000410492"/>
    </source>
</evidence>
<dbReference type="GO" id="GO:0090433">
    <property type="term" value="F:palmitoyl-CoA ligase activity"/>
    <property type="evidence" value="ECO:0007669"/>
    <property type="project" value="TreeGrafter"/>
</dbReference>
<keyword evidence="4" id="KW-0276">Fatty acid metabolism</keyword>
<keyword evidence="3" id="KW-0547">Nucleotide-binding</keyword>
<dbReference type="Gene3D" id="3.30.300.30">
    <property type="match status" value="1"/>
</dbReference>